<name>A0A5D0MJX4_9BACT</name>
<accession>A0A5D0MJX4</accession>
<feature type="domain" description="VOC" evidence="3">
    <location>
        <begin position="4"/>
        <end position="132"/>
    </location>
</feature>
<dbReference type="Pfam" id="PF13669">
    <property type="entry name" value="Glyoxalase_4"/>
    <property type="match status" value="1"/>
</dbReference>
<keyword evidence="4" id="KW-0413">Isomerase</keyword>
<dbReference type="GO" id="GO:0004493">
    <property type="term" value="F:methylmalonyl-CoA epimerase activity"/>
    <property type="evidence" value="ECO:0007669"/>
    <property type="project" value="UniProtKB-EC"/>
</dbReference>
<keyword evidence="2" id="KW-0479">Metal-binding</keyword>
<evidence type="ECO:0000256" key="2">
    <source>
        <dbReference type="ARBA" id="ARBA00022723"/>
    </source>
</evidence>
<comment type="similarity">
    <text evidence="1">Belongs to the methylmalonyl-CoA epimerase family.</text>
</comment>
<keyword evidence="5" id="KW-1185">Reference proteome</keyword>
<gene>
    <name evidence="4" type="primary">mce</name>
    <name evidence="4" type="ORF">FXF47_00320</name>
</gene>
<dbReference type="Gene3D" id="3.10.180.10">
    <property type="entry name" value="2,3-Dihydroxybiphenyl 1,2-Dioxygenase, domain 1"/>
    <property type="match status" value="1"/>
</dbReference>
<evidence type="ECO:0000313" key="4">
    <source>
        <dbReference type="EMBL" id="TYB32215.1"/>
    </source>
</evidence>
<dbReference type="PANTHER" id="PTHR43048:SF3">
    <property type="entry name" value="METHYLMALONYL-COA EPIMERASE, MITOCHONDRIAL"/>
    <property type="match status" value="1"/>
</dbReference>
<dbReference type="EC" id="5.1.99.1" evidence="4"/>
<evidence type="ECO:0000313" key="5">
    <source>
        <dbReference type="Proteomes" id="UP000324143"/>
    </source>
</evidence>
<dbReference type="GO" id="GO:0046491">
    <property type="term" value="P:L-methylmalonyl-CoA metabolic process"/>
    <property type="evidence" value="ECO:0007669"/>
    <property type="project" value="TreeGrafter"/>
</dbReference>
<evidence type="ECO:0000259" key="3">
    <source>
        <dbReference type="PROSITE" id="PS51819"/>
    </source>
</evidence>
<dbReference type="EMBL" id="VSIX01000003">
    <property type="protein sequence ID" value="TYB32215.1"/>
    <property type="molecule type" value="Genomic_DNA"/>
</dbReference>
<dbReference type="InterPro" id="IPR051785">
    <property type="entry name" value="MMCE/EMCE_epimerase"/>
</dbReference>
<dbReference type="InterPro" id="IPR017515">
    <property type="entry name" value="MeMalonyl-CoA_epimerase"/>
</dbReference>
<dbReference type="PANTHER" id="PTHR43048">
    <property type="entry name" value="METHYLMALONYL-COA EPIMERASE"/>
    <property type="match status" value="1"/>
</dbReference>
<dbReference type="GO" id="GO:0046872">
    <property type="term" value="F:metal ion binding"/>
    <property type="evidence" value="ECO:0007669"/>
    <property type="project" value="UniProtKB-KW"/>
</dbReference>
<organism evidence="4 5">
    <name type="scientific">Candidatus Mcinerneyibacterium aminivorans</name>
    <dbReference type="NCBI Taxonomy" id="2703815"/>
    <lineage>
        <taxon>Bacteria</taxon>
        <taxon>Candidatus Macinerneyibacteriota</taxon>
        <taxon>Candidatus Mcinerneyibacteria</taxon>
        <taxon>Candidatus Mcinerneyibacteriales</taxon>
        <taxon>Candidatus Mcinerneyibacteriaceae</taxon>
        <taxon>Candidatus Mcinerneyibacterium</taxon>
    </lineage>
</organism>
<dbReference type="SUPFAM" id="SSF54593">
    <property type="entry name" value="Glyoxalase/Bleomycin resistance protein/Dihydroxybiphenyl dioxygenase"/>
    <property type="match status" value="1"/>
</dbReference>
<dbReference type="AlphaFoldDB" id="A0A5D0MJX4"/>
<evidence type="ECO:0000256" key="1">
    <source>
        <dbReference type="ARBA" id="ARBA00009308"/>
    </source>
</evidence>
<dbReference type="NCBIfam" id="TIGR03081">
    <property type="entry name" value="metmalonyl_epim"/>
    <property type="match status" value="1"/>
</dbReference>
<proteinExistence type="inferred from homology"/>
<sequence length="133" mass="15076">MIEKIDHIGIAVKSLEKHLPFYTKILGLELIGKEEIEDQKVKVAMIKVGNVKIELLEPTVDDSPIAKFIDKRGEGMHHIAYHSNDIKKEIKNLKENDIRMIDKKPREGAHGTKIAFVHPKSSGKVLTEICENE</sequence>
<dbReference type="InterPro" id="IPR029068">
    <property type="entry name" value="Glyas_Bleomycin-R_OHBP_Dase"/>
</dbReference>
<comment type="caution">
    <text evidence="4">The sequence shown here is derived from an EMBL/GenBank/DDBJ whole genome shotgun (WGS) entry which is preliminary data.</text>
</comment>
<dbReference type="CDD" id="cd07249">
    <property type="entry name" value="MMCE"/>
    <property type="match status" value="1"/>
</dbReference>
<dbReference type="PROSITE" id="PS51819">
    <property type="entry name" value="VOC"/>
    <property type="match status" value="1"/>
</dbReference>
<dbReference type="InterPro" id="IPR037523">
    <property type="entry name" value="VOC_core"/>
</dbReference>
<reference evidence="4" key="1">
    <citation type="submission" date="2019-08" db="EMBL/GenBank/DDBJ databases">
        <title>Genomic characterization of a novel candidate phylum (ARYD3) from a high temperature, high salinity tertiary oil reservoir in north central Oklahoma, USA.</title>
        <authorList>
            <person name="Youssef N.H."/>
            <person name="Yadav A."/>
            <person name="Elshahed M.S."/>
        </authorList>
    </citation>
    <scope>NUCLEOTIDE SEQUENCE [LARGE SCALE GENOMIC DNA]</scope>
    <source>
        <strain evidence="4">ARYD3</strain>
    </source>
</reference>
<protein>
    <submittedName>
        <fullName evidence="4">Methylmalonyl-CoA epimerase</fullName>
        <ecNumber evidence="4">5.1.99.1</ecNumber>
    </submittedName>
</protein>
<dbReference type="Proteomes" id="UP000324143">
    <property type="component" value="Unassembled WGS sequence"/>
</dbReference>